<gene>
    <name evidence="6" type="primary">zwf</name>
    <name evidence="10" type="ORF">G5C51_10470</name>
</gene>
<accession>A0A6G4TXZ9</accession>
<feature type="binding site" evidence="6">
    <location>
        <position position="209"/>
    </location>
    <ligand>
        <name>substrate</name>
    </ligand>
</feature>
<keyword evidence="2 6" id="KW-0313">Glucose metabolism</keyword>
<dbReference type="HAMAP" id="MF_00966">
    <property type="entry name" value="G6PD"/>
    <property type="match status" value="1"/>
</dbReference>
<comment type="caution">
    <text evidence="10">The sequence shown here is derived from an EMBL/GenBank/DDBJ whole genome shotgun (WGS) entry which is preliminary data.</text>
</comment>
<comment type="pathway">
    <text evidence="1 6">Carbohydrate degradation; pentose phosphate pathway; D-ribulose 5-phosphate from D-glucose 6-phosphate (oxidative stage): step 1/3.</text>
</comment>
<evidence type="ECO:0000256" key="2">
    <source>
        <dbReference type="ARBA" id="ARBA00022526"/>
    </source>
</evidence>
<evidence type="ECO:0000256" key="1">
    <source>
        <dbReference type="ARBA" id="ARBA00004937"/>
    </source>
</evidence>
<evidence type="ECO:0000256" key="6">
    <source>
        <dbReference type="HAMAP-Rule" id="MF_00966"/>
    </source>
</evidence>
<feature type="binding site" evidence="6">
    <location>
        <position position="319"/>
    </location>
    <ligand>
        <name>substrate</name>
    </ligand>
</feature>
<evidence type="ECO:0000313" key="10">
    <source>
        <dbReference type="EMBL" id="NGN64326.1"/>
    </source>
</evidence>
<evidence type="ECO:0000256" key="5">
    <source>
        <dbReference type="ARBA" id="ARBA00023277"/>
    </source>
</evidence>
<evidence type="ECO:0000259" key="9">
    <source>
        <dbReference type="Pfam" id="PF02781"/>
    </source>
</evidence>
<dbReference type="PIRSF" id="PIRSF000110">
    <property type="entry name" value="G6PD"/>
    <property type="match status" value="1"/>
</dbReference>
<proteinExistence type="inferred from homology"/>
<dbReference type="RefSeq" id="WP_165235439.1">
    <property type="nucleotide sequence ID" value="NZ_JAAKZV010000032.1"/>
</dbReference>
<dbReference type="AlphaFoldDB" id="A0A6G4TXZ9"/>
<dbReference type="InterPro" id="IPR022674">
    <property type="entry name" value="G6P_DH_NAD-bd"/>
</dbReference>
<dbReference type="GO" id="GO:0006006">
    <property type="term" value="P:glucose metabolic process"/>
    <property type="evidence" value="ECO:0007669"/>
    <property type="project" value="UniProtKB-KW"/>
</dbReference>
<feature type="domain" description="Glucose-6-phosphate dehydrogenase NAD-binding" evidence="8">
    <location>
        <begin position="13"/>
        <end position="180"/>
    </location>
</feature>
<dbReference type="SUPFAM" id="SSF55347">
    <property type="entry name" value="Glyceraldehyde-3-phosphate dehydrogenase-like, C-terminal domain"/>
    <property type="match status" value="1"/>
</dbReference>
<sequence length="463" mass="50954">MTDTSRQPADALVLFGITGDLAKKMLLPALYQLVRQDLLTVPVIGVGRSDWDDARLRDHARDCVAEQGAVDEDAFARFAALLSYVPVDYDDPATFTALAAKARPLGYLAHYIAVPPETYATIARRLAEAGLHDDARLIVEKPFGHDRASARDLQAELTAHFPEERLRRVDHFLGKSAVDNLLTIRLANPLLSAVLCREYVCSVQLTMAEDFDVADRGGFYDATGCLRDVVENHLLQTLVYFLMEAPRTGSAADLLDERTRTLRAIRTARAEDYVRGQYAGYQDVDDVAPGSTTETYAALILYADTARWSGVPIAIRAGKAMATTAIELIVELTRAIPGYHHTHGAQTAAPNLIRLRIGPDAGLSLTLLTQHGDDATRIDENTARLDFTQLTGDDTDAYRNVLHDALTGKTSRFVTMQMVDECWRITGPLLNTETKPLTYEPGSWGPSEAERLVPGGWHPLELP</sequence>
<dbReference type="GO" id="GO:0004345">
    <property type="term" value="F:glucose-6-phosphate dehydrogenase activity"/>
    <property type="evidence" value="ECO:0007669"/>
    <property type="project" value="UniProtKB-UniRule"/>
</dbReference>
<evidence type="ECO:0000259" key="8">
    <source>
        <dbReference type="Pfam" id="PF00479"/>
    </source>
</evidence>
<dbReference type="EC" id="1.1.1.49" evidence="6"/>
<feature type="region of interest" description="Disordered" evidence="7">
    <location>
        <begin position="440"/>
        <end position="463"/>
    </location>
</feature>
<keyword evidence="5 6" id="KW-0119">Carbohydrate metabolism</keyword>
<feature type="binding site" evidence="6">
    <location>
        <position position="171"/>
    </location>
    <ligand>
        <name>substrate</name>
    </ligand>
</feature>
<dbReference type="PANTHER" id="PTHR23429:SF0">
    <property type="entry name" value="GLUCOSE-6-PHOSPHATE 1-DEHYDROGENASE"/>
    <property type="match status" value="1"/>
</dbReference>
<feature type="active site" description="Proton acceptor" evidence="6">
    <location>
        <position position="233"/>
    </location>
</feature>
<dbReference type="EMBL" id="JAAKZV010000032">
    <property type="protein sequence ID" value="NGN64326.1"/>
    <property type="molecule type" value="Genomic_DNA"/>
</dbReference>
<dbReference type="InterPro" id="IPR022675">
    <property type="entry name" value="G6P_DH_C"/>
</dbReference>
<feature type="binding site" evidence="6">
    <location>
        <position position="175"/>
    </location>
    <ligand>
        <name>substrate</name>
    </ligand>
</feature>
<dbReference type="Gene3D" id="3.40.50.720">
    <property type="entry name" value="NAD(P)-binding Rossmann-like Domain"/>
    <property type="match status" value="1"/>
</dbReference>
<dbReference type="Proteomes" id="UP000481583">
    <property type="component" value="Unassembled WGS sequence"/>
</dbReference>
<dbReference type="Pfam" id="PF00479">
    <property type="entry name" value="G6PD_N"/>
    <property type="match status" value="1"/>
</dbReference>
<dbReference type="InterPro" id="IPR001282">
    <property type="entry name" value="G6P_DH"/>
</dbReference>
<reference evidence="10 11" key="1">
    <citation type="submission" date="2020-02" db="EMBL/GenBank/DDBJ databases">
        <title>Whole-genome analyses of novel actinobacteria.</title>
        <authorList>
            <person name="Sahin N."/>
        </authorList>
    </citation>
    <scope>NUCLEOTIDE SEQUENCE [LARGE SCALE GENOMIC DNA]</scope>
    <source>
        <strain evidence="10 11">A7024</strain>
    </source>
</reference>
<organism evidence="10 11">
    <name type="scientific">Streptomyces coryli</name>
    <dbReference type="NCBI Taxonomy" id="1128680"/>
    <lineage>
        <taxon>Bacteria</taxon>
        <taxon>Bacillati</taxon>
        <taxon>Actinomycetota</taxon>
        <taxon>Actinomycetes</taxon>
        <taxon>Kitasatosporales</taxon>
        <taxon>Streptomycetaceae</taxon>
        <taxon>Streptomyces</taxon>
    </lineage>
</organism>
<evidence type="ECO:0000256" key="3">
    <source>
        <dbReference type="ARBA" id="ARBA00022857"/>
    </source>
</evidence>
<keyword evidence="3 6" id="KW-0521">NADP</keyword>
<protein>
    <recommendedName>
        <fullName evidence="6">Glucose-6-phosphate 1-dehydrogenase</fullName>
        <shortName evidence="6">G6PD</shortName>
        <ecNumber evidence="6">1.1.1.49</ecNumber>
    </recommendedName>
</protein>
<keyword evidence="11" id="KW-1185">Reference proteome</keyword>
<dbReference type="GO" id="GO:0009051">
    <property type="term" value="P:pentose-phosphate shunt, oxidative branch"/>
    <property type="evidence" value="ECO:0007669"/>
    <property type="project" value="TreeGrafter"/>
</dbReference>
<dbReference type="Pfam" id="PF02781">
    <property type="entry name" value="G6PD_C"/>
    <property type="match status" value="1"/>
</dbReference>
<comment type="function">
    <text evidence="6">Catalyzes the oxidation of glucose 6-phosphate to 6-phosphogluconolactone.</text>
</comment>
<feature type="domain" description="Glucose-6-phosphate dehydrogenase C-terminal" evidence="9">
    <location>
        <begin position="183"/>
        <end position="453"/>
    </location>
</feature>
<name>A0A6G4TXZ9_9ACTN</name>
<dbReference type="InterPro" id="IPR036291">
    <property type="entry name" value="NAD(P)-bd_dom_sf"/>
</dbReference>
<dbReference type="UniPathway" id="UPA00115">
    <property type="reaction ID" value="UER00408"/>
</dbReference>
<dbReference type="PRINTS" id="PR00079">
    <property type="entry name" value="G6PDHDRGNASE"/>
</dbReference>
<evidence type="ECO:0000256" key="4">
    <source>
        <dbReference type="ARBA" id="ARBA00023002"/>
    </source>
</evidence>
<keyword evidence="4 6" id="KW-0560">Oxidoreductase</keyword>
<evidence type="ECO:0000256" key="7">
    <source>
        <dbReference type="SAM" id="MobiDB-lite"/>
    </source>
</evidence>
<feature type="binding site" evidence="6">
    <location>
        <position position="228"/>
    </location>
    <ligand>
        <name>substrate</name>
    </ligand>
</feature>
<dbReference type="PANTHER" id="PTHR23429">
    <property type="entry name" value="GLUCOSE-6-PHOSPHATE 1-DEHYDROGENASE G6PD"/>
    <property type="match status" value="1"/>
</dbReference>
<feature type="binding site" evidence="6">
    <location>
        <position position="141"/>
    </location>
    <ligand>
        <name>NADP(+)</name>
        <dbReference type="ChEBI" id="CHEBI:58349"/>
    </ligand>
</feature>
<dbReference type="SUPFAM" id="SSF51735">
    <property type="entry name" value="NAD(P)-binding Rossmann-fold domains"/>
    <property type="match status" value="1"/>
</dbReference>
<comment type="caution">
    <text evidence="6">Lacks conserved residue(s) required for the propagation of feature annotation.</text>
</comment>
<dbReference type="Gene3D" id="3.30.360.10">
    <property type="entry name" value="Dihydrodipicolinate Reductase, domain 2"/>
    <property type="match status" value="1"/>
</dbReference>
<dbReference type="GO" id="GO:0050661">
    <property type="term" value="F:NADP binding"/>
    <property type="evidence" value="ECO:0007669"/>
    <property type="project" value="UniProtKB-UniRule"/>
</dbReference>
<feature type="binding site" evidence="6">
    <location>
        <position position="48"/>
    </location>
    <ligand>
        <name>NADP(+)</name>
        <dbReference type="ChEBI" id="CHEBI:58349"/>
    </ligand>
</feature>
<dbReference type="GO" id="GO:0005829">
    <property type="term" value="C:cytosol"/>
    <property type="evidence" value="ECO:0007669"/>
    <property type="project" value="TreeGrafter"/>
</dbReference>
<comment type="similarity">
    <text evidence="6">Belongs to the glucose-6-phosphate dehydrogenase family.</text>
</comment>
<comment type="catalytic activity">
    <reaction evidence="6">
        <text>D-glucose 6-phosphate + NADP(+) = 6-phospho-D-glucono-1,5-lactone + NADPH + H(+)</text>
        <dbReference type="Rhea" id="RHEA:15841"/>
        <dbReference type="ChEBI" id="CHEBI:15378"/>
        <dbReference type="ChEBI" id="CHEBI:57783"/>
        <dbReference type="ChEBI" id="CHEBI:57955"/>
        <dbReference type="ChEBI" id="CHEBI:58349"/>
        <dbReference type="ChEBI" id="CHEBI:61548"/>
        <dbReference type="EC" id="1.1.1.49"/>
    </reaction>
</comment>
<evidence type="ECO:0000313" key="11">
    <source>
        <dbReference type="Proteomes" id="UP000481583"/>
    </source>
</evidence>